<dbReference type="AlphaFoldDB" id="A0A4Y7WLC1"/>
<comment type="caution">
    <text evidence="2">The sequence shown here is derived from an EMBL/GenBank/DDBJ whole genome shotgun (WGS) entry which is preliminary data.</text>
</comment>
<keyword evidence="2" id="KW-0238">DNA-binding</keyword>
<dbReference type="RefSeq" id="WP_134258751.1">
    <property type="nucleotide sequence ID" value="NZ_LDIM01000006.1"/>
</dbReference>
<dbReference type="InterPro" id="IPR010093">
    <property type="entry name" value="SinI_DNA-bd"/>
</dbReference>
<dbReference type="Pfam" id="PF12728">
    <property type="entry name" value="HTH_17"/>
    <property type="match status" value="1"/>
</dbReference>
<organism evidence="2 3">
    <name type="scientific">Shouchella lehensis</name>
    <dbReference type="NCBI Taxonomy" id="300825"/>
    <lineage>
        <taxon>Bacteria</taxon>
        <taxon>Bacillati</taxon>
        <taxon>Bacillota</taxon>
        <taxon>Bacilli</taxon>
        <taxon>Bacillales</taxon>
        <taxon>Bacillaceae</taxon>
        <taxon>Shouchella</taxon>
    </lineage>
</organism>
<dbReference type="EMBL" id="SNUX01000002">
    <property type="protein sequence ID" value="TES49137.1"/>
    <property type="molecule type" value="Genomic_DNA"/>
</dbReference>
<accession>A0A4Y7WLC1</accession>
<sequence>MSFEDTIRQIVREENEEFLQKIKDELNYSAHDSMPNVLTVQEAAEYLRMGKSKMYELSQHHDFPSWREGRRVLISKKGLDQYQRAKLNEKEVIM</sequence>
<evidence type="ECO:0000313" key="3">
    <source>
        <dbReference type="Proteomes" id="UP000298210"/>
    </source>
</evidence>
<evidence type="ECO:0000313" key="2">
    <source>
        <dbReference type="EMBL" id="TES49137.1"/>
    </source>
</evidence>
<evidence type="ECO:0000259" key="1">
    <source>
        <dbReference type="Pfam" id="PF12728"/>
    </source>
</evidence>
<dbReference type="InterPro" id="IPR041657">
    <property type="entry name" value="HTH_17"/>
</dbReference>
<dbReference type="Proteomes" id="UP000298210">
    <property type="component" value="Unassembled WGS sequence"/>
</dbReference>
<dbReference type="InterPro" id="IPR038148">
    <property type="entry name" value="Tn1545/Tn916_Xis"/>
</dbReference>
<name>A0A4Y7WLC1_9BACI</name>
<reference evidence="2 3" key="1">
    <citation type="submission" date="2019-03" db="EMBL/GenBank/DDBJ databases">
        <authorList>
            <person name="Liu G."/>
        </authorList>
    </citation>
    <scope>NUCLEOTIDE SEQUENCE [LARGE SCALE GENOMIC DNA]</scope>
    <source>
        <strain evidence="2 3">DSM 19099</strain>
    </source>
</reference>
<protein>
    <submittedName>
        <fullName evidence="2">DNA-binding protein</fullName>
    </submittedName>
</protein>
<dbReference type="GO" id="GO:0003677">
    <property type="term" value="F:DNA binding"/>
    <property type="evidence" value="ECO:0007669"/>
    <property type="project" value="UniProtKB-KW"/>
</dbReference>
<gene>
    <name evidence="2" type="ORF">E2L03_06535</name>
</gene>
<feature type="domain" description="Helix-turn-helix" evidence="1">
    <location>
        <begin position="37"/>
        <end position="85"/>
    </location>
</feature>
<proteinExistence type="predicted"/>
<dbReference type="NCBIfam" id="TIGR01764">
    <property type="entry name" value="excise"/>
    <property type="match status" value="1"/>
</dbReference>
<dbReference type="Gene3D" id="3.90.105.50">
    <property type="match status" value="1"/>
</dbReference>